<reference evidence="1" key="1">
    <citation type="submission" date="2023-04" db="EMBL/GenBank/DDBJ databases">
        <title>Draft Genome sequencing of Naganishia species isolated from polar environments using Oxford Nanopore Technology.</title>
        <authorList>
            <person name="Leo P."/>
            <person name="Venkateswaran K."/>
        </authorList>
    </citation>
    <scope>NUCLEOTIDE SEQUENCE</scope>
    <source>
        <strain evidence="1">MNA-CCFEE 5261</strain>
    </source>
</reference>
<keyword evidence="2" id="KW-1185">Reference proteome</keyword>
<dbReference type="Proteomes" id="UP001241377">
    <property type="component" value="Unassembled WGS sequence"/>
</dbReference>
<evidence type="ECO:0000313" key="2">
    <source>
        <dbReference type="Proteomes" id="UP001241377"/>
    </source>
</evidence>
<protein>
    <submittedName>
        <fullName evidence="1">Uncharacterized protein</fullName>
    </submittedName>
</protein>
<comment type="caution">
    <text evidence="1">The sequence shown here is derived from an EMBL/GenBank/DDBJ whole genome shotgun (WGS) entry which is preliminary data.</text>
</comment>
<gene>
    <name evidence="1" type="ORF">QFC19_002077</name>
</gene>
<dbReference type="EMBL" id="JASBWR010000017">
    <property type="protein sequence ID" value="KAJ9109636.1"/>
    <property type="molecule type" value="Genomic_DNA"/>
</dbReference>
<organism evidence="1 2">
    <name type="scientific">Naganishia cerealis</name>
    <dbReference type="NCBI Taxonomy" id="610337"/>
    <lineage>
        <taxon>Eukaryota</taxon>
        <taxon>Fungi</taxon>
        <taxon>Dikarya</taxon>
        <taxon>Basidiomycota</taxon>
        <taxon>Agaricomycotina</taxon>
        <taxon>Tremellomycetes</taxon>
        <taxon>Filobasidiales</taxon>
        <taxon>Filobasidiaceae</taxon>
        <taxon>Naganishia</taxon>
    </lineage>
</organism>
<sequence>MKSKRGSMSGMPYSPNYNGYTSPRLQQRSQFYSNYQPVLLNDPNPILPSDRFSYFMSPMPLNCLQWAQRGDYECIALSTYKEGFTNKIQIVHGSGYRSEDGEKDRMNDTRTTSGDTRSDTRTTSSGDTRIRADTSSNSSTRSTFDGFDFMLAADVNVEYPVTQLQWDPRIAHESTARLAALLEVLRLFAITDNDGEPRLEQTHTLANPAPNTSGNSSLENVNTLPPVTSFDWNSTDPSIIITSSVDTTCTLWDVNRAHGDSKSGLDVASVKTQLIAHDSEVFDVKFIHNSTNVFASVGNDGSMRVFDLRSLEHSTIIYEPGPALLTNTGPGPASSSPLARGSTPSQQLPLTSSNALLRLSASNIDQHHLATIGANSNNVIIIDMRMPGLPLATLDASLGATNSGAINCLTWHPTANYLLTGGDDCQALIWDCSNLQAPKGQLMETAATDTPVLSYEEDLEVNSVCWRSLGEWFGVVSGKGFQAVLIG</sequence>
<evidence type="ECO:0000313" key="1">
    <source>
        <dbReference type="EMBL" id="KAJ9109636.1"/>
    </source>
</evidence>
<accession>A0ACC2WEZ4</accession>
<proteinExistence type="predicted"/>
<name>A0ACC2WEZ4_9TREE</name>